<protein>
    <submittedName>
        <fullName evidence="2">Uncharacterized protein</fullName>
    </submittedName>
</protein>
<keyword evidence="3" id="KW-1185">Reference proteome</keyword>
<proteinExistence type="predicted"/>
<dbReference type="Proteomes" id="UP000649179">
    <property type="component" value="Unassembled WGS sequence"/>
</dbReference>
<evidence type="ECO:0000256" key="1">
    <source>
        <dbReference type="SAM" id="MobiDB-lite"/>
    </source>
</evidence>
<dbReference type="RefSeq" id="WP_188778424.1">
    <property type="nucleotide sequence ID" value="NZ_BMKQ01000001.1"/>
</dbReference>
<name>A0A917BF07_9ACTN</name>
<organism evidence="2 3">
    <name type="scientific">Marmoricola endophyticus</name>
    <dbReference type="NCBI Taxonomy" id="2040280"/>
    <lineage>
        <taxon>Bacteria</taxon>
        <taxon>Bacillati</taxon>
        <taxon>Actinomycetota</taxon>
        <taxon>Actinomycetes</taxon>
        <taxon>Propionibacteriales</taxon>
        <taxon>Nocardioidaceae</taxon>
        <taxon>Marmoricola</taxon>
    </lineage>
</organism>
<reference evidence="2" key="2">
    <citation type="submission" date="2020-09" db="EMBL/GenBank/DDBJ databases">
        <authorList>
            <person name="Sun Q."/>
            <person name="Zhou Y."/>
        </authorList>
    </citation>
    <scope>NUCLEOTIDE SEQUENCE</scope>
    <source>
        <strain evidence="2">CGMCC 1.16067</strain>
    </source>
</reference>
<evidence type="ECO:0000313" key="2">
    <source>
        <dbReference type="EMBL" id="GGF36759.1"/>
    </source>
</evidence>
<feature type="compositionally biased region" description="Polar residues" evidence="1">
    <location>
        <begin position="57"/>
        <end position="66"/>
    </location>
</feature>
<dbReference type="EMBL" id="BMKQ01000001">
    <property type="protein sequence ID" value="GGF36759.1"/>
    <property type="molecule type" value="Genomic_DNA"/>
</dbReference>
<sequence>MPATSLHLPGPVSRRNAVVEDLAAARALRSEPITVIRRTPHPPMRGDDRPARRLSRAVSSLGQGAR</sequence>
<reference evidence="2" key="1">
    <citation type="journal article" date="2014" name="Int. J. Syst. Evol. Microbiol.">
        <title>Complete genome sequence of Corynebacterium casei LMG S-19264T (=DSM 44701T), isolated from a smear-ripened cheese.</title>
        <authorList>
            <consortium name="US DOE Joint Genome Institute (JGI-PGF)"/>
            <person name="Walter F."/>
            <person name="Albersmeier A."/>
            <person name="Kalinowski J."/>
            <person name="Ruckert C."/>
        </authorList>
    </citation>
    <scope>NUCLEOTIDE SEQUENCE</scope>
    <source>
        <strain evidence="2">CGMCC 1.16067</strain>
    </source>
</reference>
<accession>A0A917BF07</accession>
<dbReference type="AlphaFoldDB" id="A0A917BF07"/>
<gene>
    <name evidence="2" type="ORF">GCM10011519_07880</name>
</gene>
<comment type="caution">
    <text evidence="2">The sequence shown here is derived from an EMBL/GenBank/DDBJ whole genome shotgun (WGS) entry which is preliminary data.</text>
</comment>
<feature type="region of interest" description="Disordered" evidence="1">
    <location>
        <begin position="34"/>
        <end position="66"/>
    </location>
</feature>
<evidence type="ECO:0000313" key="3">
    <source>
        <dbReference type="Proteomes" id="UP000649179"/>
    </source>
</evidence>